<gene>
    <name evidence="2" type="ORF">ERS008476_01111</name>
</gene>
<proteinExistence type="predicted"/>
<dbReference type="Pfam" id="PF10832">
    <property type="entry name" value="YhfG"/>
    <property type="match status" value="1"/>
</dbReference>
<feature type="compositionally biased region" description="Polar residues" evidence="1">
    <location>
        <begin position="32"/>
        <end position="41"/>
    </location>
</feature>
<reference evidence="3" key="1">
    <citation type="submission" date="2015-03" db="EMBL/GenBank/DDBJ databases">
        <authorList>
            <consortium name="Pathogen Informatics"/>
        </authorList>
    </citation>
    <scope>NUCLEOTIDE SEQUENCE [LARGE SCALE GENOMIC DNA]</scope>
    <source>
        <strain evidence="3">R148</strain>
    </source>
</reference>
<dbReference type="RefSeq" id="WP_019209617.1">
    <property type="nucleotide sequence ID" value="NZ_CWJI01000001.1"/>
</dbReference>
<accession>A0A0H5LSU3</accession>
<organism evidence="2 3">
    <name type="scientific">Yersinia intermedia</name>
    <dbReference type="NCBI Taxonomy" id="631"/>
    <lineage>
        <taxon>Bacteria</taxon>
        <taxon>Pseudomonadati</taxon>
        <taxon>Pseudomonadota</taxon>
        <taxon>Gammaproteobacteria</taxon>
        <taxon>Enterobacterales</taxon>
        <taxon>Yersiniaceae</taxon>
        <taxon>Yersinia</taxon>
    </lineage>
</organism>
<protein>
    <recommendedName>
        <fullName evidence="4">DUF2559 domain-containing protein</fullName>
    </recommendedName>
</protein>
<evidence type="ECO:0000313" key="2">
    <source>
        <dbReference type="EMBL" id="CRY54198.1"/>
    </source>
</evidence>
<dbReference type="EMBL" id="CWJI01000001">
    <property type="protein sequence ID" value="CRY54198.1"/>
    <property type="molecule type" value="Genomic_DNA"/>
</dbReference>
<dbReference type="Proteomes" id="UP000043316">
    <property type="component" value="Unassembled WGS sequence"/>
</dbReference>
<dbReference type="AlphaFoldDB" id="A0A0H5LSU3"/>
<name>A0A0H5LSU3_YERIN</name>
<dbReference type="InterPro" id="IPR022541">
    <property type="entry name" value="YhfG"/>
</dbReference>
<evidence type="ECO:0000256" key="1">
    <source>
        <dbReference type="SAM" id="MobiDB-lite"/>
    </source>
</evidence>
<evidence type="ECO:0000313" key="3">
    <source>
        <dbReference type="Proteomes" id="UP000043316"/>
    </source>
</evidence>
<evidence type="ECO:0008006" key="4">
    <source>
        <dbReference type="Google" id="ProtNLM"/>
    </source>
</evidence>
<dbReference type="GeneID" id="61814257"/>
<feature type="region of interest" description="Disordered" evidence="1">
    <location>
        <begin position="30"/>
        <end position="66"/>
    </location>
</feature>
<sequence length="66" mass="7626">MADVMTSLAEKKQYFNRVKLENYRESMRLEGLSSSNQTLPMSKNERAKLKQSLVNKYAAKNQPSSR</sequence>